<sequence length="407" mass="46048">MIKKAISIIILTLMLMVCTSCAGSRELNELGIITATALDIENEKIILTNEVVIPPATEPGNPIEDKVVYVQSTGDTIFEAYRNATLEFDRKLYTAHNMVVVFGEEFAKRGIGDYIVDFLNDSEPREALYMLVAKGDKGYNLLGINAGVASTSGDYLIGLIENFKYTSKTRSVTLYEYFKYFYKNKTPLLGVVQKVEKIETNKKKVKDIPSKTVLNVMGGAVFRRDKLEGYYTADEMIGFNFMTNKVKGGLIVFEVPDGKIDNKLIATKGKFTTMEIISSRTKKDIEIVDGQIHLNINVRLKGTLGEETEGLRVTELDVKNSIQKACSKRIEKYIETVMNKAQKEFQIDNLDIKNLVYIKYPEVWNEISDDWDKEIFPDIIYTVKVETNMVRTGLTNIPPNLEKGREK</sequence>
<evidence type="ECO:0000256" key="4">
    <source>
        <dbReference type="ARBA" id="ARBA00022729"/>
    </source>
</evidence>
<dbReference type="OrthoDB" id="9816067at2"/>
<keyword evidence="3" id="KW-0309">Germination</keyword>
<dbReference type="Proteomes" id="UP000186112">
    <property type="component" value="Unassembled WGS sequence"/>
</dbReference>
<dbReference type="InterPro" id="IPR008844">
    <property type="entry name" value="Spore_GerAC-like"/>
</dbReference>
<comment type="similarity">
    <text evidence="2">Belongs to the GerABKC lipoprotein family.</text>
</comment>
<feature type="signal peptide" evidence="8">
    <location>
        <begin position="1"/>
        <end position="22"/>
    </location>
</feature>
<keyword evidence="12" id="KW-1185">Reference proteome</keyword>
<keyword evidence="6" id="KW-0564">Palmitate</keyword>
<comment type="caution">
    <text evidence="11">The sequence shown here is derived from an EMBL/GenBank/DDBJ whole genome shotgun (WGS) entry which is preliminary data.</text>
</comment>
<keyword evidence="7" id="KW-0449">Lipoprotein</keyword>
<keyword evidence="4 8" id="KW-0732">Signal</keyword>
<dbReference type="Gene3D" id="6.20.190.10">
    <property type="entry name" value="Nutrient germinant receptor protein C, domain 1"/>
    <property type="match status" value="1"/>
</dbReference>
<proteinExistence type="inferred from homology"/>
<dbReference type="Gene3D" id="3.30.300.210">
    <property type="entry name" value="Nutrient germinant receptor protein C, domain 3"/>
    <property type="match status" value="1"/>
</dbReference>
<dbReference type="InterPro" id="IPR038501">
    <property type="entry name" value="Spore_GerAC_C_sf"/>
</dbReference>
<evidence type="ECO:0000256" key="2">
    <source>
        <dbReference type="ARBA" id="ARBA00007886"/>
    </source>
</evidence>
<dbReference type="Pfam" id="PF25198">
    <property type="entry name" value="Spore_GerAC_N"/>
    <property type="match status" value="1"/>
</dbReference>
<evidence type="ECO:0000256" key="1">
    <source>
        <dbReference type="ARBA" id="ARBA00004635"/>
    </source>
</evidence>
<accession>A0A1U7M8J8</accession>
<dbReference type="GO" id="GO:0016020">
    <property type="term" value="C:membrane"/>
    <property type="evidence" value="ECO:0007669"/>
    <property type="project" value="UniProtKB-SubCell"/>
</dbReference>
<dbReference type="EMBL" id="LTDM01000004">
    <property type="protein sequence ID" value="OLS03606.1"/>
    <property type="molecule type" value="Genomic_DNA"/>
</dbReference>
<evidence type="ECO:0000256" key="5">
    <source>
        <dbReference type="ARBA" id="ARBA00023136"/>
    </source>
</evidence>
<reference evidence="11 12" key="1">
    <citation type="submission" date="2016-02" db="EMBL/GenBank/DDBJ databases">
        <title>Genome sequence of Tissierella creatinophila DSM 6911.</title>
        <authorList>
            <person name="Poehlein A."/>
            <person name="Daniel R."/>
        </authorList>
    </citation>
    <scope>NUCLEOTIDE SEQUENCE [LARGE SCALE GENOMIC DNA]</scope>
    <source>
        <strain evidence="11 12">DSM 6911</strain>
    </source>
</reference>
<feature type="chain" id="PRO_5013047007" evidence="8">
    <location>
        <begin position="23"/>
        <end position="407"/>
    </location>
</feature>
<evidence type="ECO:0000256" key="7">
    <source>
        <dbReference type="ARBA" id="ARBA00023288"/>
    </source>
</evidence>
<evidence type="ECO:0000256" key="3">
    <source>
        <dbReference type="ARBA" id="ARBA00022544"/>
    </source>
</evidence>
<protein>
    <submittedName>
        <fullName evidence="11">Spore germination protein B3</fullName>
    </submittedName>
</protein>
<dbReference type="InterPro" id="IPR046953">
    <property type="entry name" value="Spore_GerAC-like_C"/>
</dbReference>
<dbReference type="AlphaFoldDB" id="A0A1U7M8J8"/>
<evidence type="ECO:0000313" key="12">
    <source>
        <dbReference type="Proteomes" id="UP000186112"/>
    </source>
</evidence>
<comment type="subcellular location">
    <subcellularLocation>
        <location evidence="1">Membrane</location>
        <topology evidence="1">Lipid-anchor</topology>
    </subcellularLocation>
</comment>
<evidence type="ECO:0000259" key="10">
    <source>
        <dbReference type="Pfam" id="PF25198"/>
    </source>
</evidence>
<feature type="domain" description="Spore germination GerAC-like C-terminal" evidence="9">
    <location>
        <begin position="217"/>
        <end position="393"/>
    </location>
</feature>
<feature type="domain" description="Spore germination protein N-terminal" evidence="10">
    <location>
        <begin position="24"/>
        <end position="193"/>
    </location>
</feature>
<dbReference type="InterPro" id="IPR057336">
    <property type="entry name" value="GerAC_N"/>
</dbReference>
<dbReference type="RefSeq" id="WP_075724408.1">
    <property type="nucleotide sequence ID" value="NZ_LTDM01000004.1"/>
</dbReference>
<evidence type="ECO:0000256" key="6">
    <source>
        <dbReference type="ARBA" id="ARBA00023139"/>
    </source>
</evidence>
<dbReference type="Pfam" id="PF05504">
    <property type="entry name" value="Spore_GerAC"/>
    <property type="match status" value="1"/>
</dbReference>
<organism evidence="11 12">
    <name type="scientific">Tissierella creatinophila DSM 6911</name>
    <dbReference type="NCBI Taxonomy" id="1123403"/>
    <lineage>
        <taxon>Bacteria</taxon>
        <taxon>Bacillati</taxon>
        <taxon>Bacillota</taxon>
        <taxon>Tissierellia</taxon>
        <taxon>Tissierellales</taxon>
        <taxon>Tissierellaceae</taxon>
        <taxon>Tissierella</taxon>
    </lineage>
</organism>
<gene>
    <name evidence="11" type="primary">gerBC_1</name>
    <name evidence="11" type="ORF">TICRE_03000</name>
</gene>
<evidence type="ECO:0000256" key="8">
    <source>
        <dbReference type="SAM" id="SignalP"/>
    </source>
</evidence>
<evidence type="ECO:0000259" key="9">
    <source>
        <dbReference type="Pfam" id="PF05504"/>
    </source>
</evidence>
<dbReference type="GO" id="GO:0009847">
    <property type="term" value="P:spore germination"/>
    <property type="evidence" value="ECO:0007669"/>
    <property type="project" value="InterPro"/>
</dbReference>
<name>A0A1U7M8J8_TISCR</name>
<keyword evidence="5" id="KW-0472">Membrane</keyword>
<dbReference type="PANTHER" id="PTHR35789">
    <property type="entry name" value="SPORE GERMINATION PROTEIN B3"/>
    <property type="match status" value="1"/>
</dbReference>
<dbReference type="NCBIfam" id="TIGR02887">
    <property type="entry name" value="spore_ger_x_C"/>
    <property type="match status" value="1"/>
</dbReference>
<dbReference type="PANTHER" id="PTHR35789:SF1">
    <property type="entry name" value="SPORE GERMINATION PROTEIN B3"/>
    <property type="match status" value="1"/>
</dbReference>
<evidence type="ECO:0000313" key="11">
    <source>
        <dbReference type="EMBL" id="OLS03606.1"/>
    </source>
</evidence>